<dbReference type="InterPro" id="IPR018201">
    <property type="entry name" value="Ketoacyl_synth_AS"/>
</dbReference>
<keyword evidence="2" id="KW-0597">Phosphoprotein</keyword>
<proteinExistence type="predicted"/>
<protein>
    <submittedName>
        <fullName evidence="8">Polyketide synthase</fullName>
    </submittedName>
</protein>
<dbReference type="InterPro" id="IPR016039">
    <property type="entry name" value="Thiolase-like"/>
</dbReference>
<dbReference type="InterPro" id="IPR050091">
    <property type="entry name" value="PKS_NRPS_Biosynth_Enz"/>
</dbReference>
<dbReference type="GO" id="GO:0016874">
    <property type="term" value="F:ligase activity"/>
    <property type="evidence" value="ECO:0007669"/>
    <property type="project" value="UniProtKB-KW"/>
</dbReference>
<dbReference type="InterPro" id="IPR057326">
    <property type="entry name" value="KR_dom"/>
</dbReference>
<dbReference type="SMART" id="SM00827">
    <property type="entry name" value="PKS_AT"/>
    <property type="match status" value="1"/>
</dbReference>
<evidence type="ECO:0000259" key="7">
    <source>
        <dbReference type="PROSITE" id="PS52019"/>
    </source>
</evidence>
<dbReference type="InterPro" id="IPR032821">
    <property type="entry name" value="PKS_assoc"/>
</dbReference>
<dbReference type="InterPro" id="IPR001227">
    <property type="entry name" value="Ac_transferase_dom_sf"/>
</dbReference>
<evidence type="ECO:0000256" key="5">
    <source>
        <dbReference type="PROSITE-ProRule" id="PRU01363"/>
    </source>
</evidence>
<dbReference type="InterPro" id="IPR036291">
    <property type="entry name" value="NAD(P)-bd_dom_sf"/>
</dbReference>
<feature type="region of interest" description="N-terminal hotdog fold" evidence="5">
    <location>
        <begin position="945"/>
        <end position="1076"/>
    </location>
</feature>
<dbReference type="InterPro" id="IPR014043">
    <property type="entry name" value="Acyl_transferase_dom"/>
</dbReference>
<dbReference type="InterPro" id="IPR042104">
    <property type="entry name" value="PKS_dehydratase_sf"/>
</dbReference>
<keyword evidence="1" id="KW-0596">Phosphopantetheine</keyword>
<evidence type="ECO:0000313" key="8">
    <source>
        <dbReference type="EMBL" id="GAQ33941.1"/>
    </source>
</evidence>
<comment type="caution">
    <text evidence="8">The sequence shown here is derived from an EMBL/GenBank/DDBJ whole genome shotgun (WGS) entry which is preliminary data.</text>
</comment>
<dbReference type="PANTHER" id="PTHR43775">
    <property type="entry name" value="FATTY ACID SYNTHASE"/>
    <property type="match status" value="1"/>
</dbReference>
<evidence type="ECO:0000259" key="6">
    <source>
        <dbReference type="PROSITE" id="PS52004"/>
    </source>
</evidence>
<dbReference type="SUPFAM" id="SSF51735">
    <property type="entry name" value="NAD(P)-binding Rossmann-fold domains"/>
    <property type="match status" value="1"/>
</dbReference>
<dbReference type="EMBL" id="BCMY01000001">
    <property type="protein sequence ID" value="GAQ33941.1"/>
    <property type="molecule type" value="Genomic_DNA"/>
</dbReference>
<dbReference type="InterPro" id="IPR016035">
    <property type="entry name" value="Acyl_Trfase/lysoPLipase"/>
</dbReference>
<dbReference type="VEuPathDB" id="FungiDB:M747DRAFT_359358"/>
<dbReference type="SUPFAM" id="SSF53901">
    <property type="entry name" value="Thiolase-like"/>
    <property type="match status" value="1"/>
</dbReference>
<evidence type="ECO:0000256" key="1">
    <source>
        <dbReference type="ARBA" id="ARBA00022450"/>
    </source>
</evidence>
<dbReference type="Pfam" id="PF00109">
    <property type="entry name" value="ketoacyl-synt"/>
    <property type="match status" value="1"/>
</dbReference>
<feature type="domain" description="Ketosynthase family 3 (KS3)" evidence="6">
    <location>
        <begin position="34"/>
        <end position="463"/>
    </location>
</feature>
<gene>
    <name evidence="8" type="ORF">ABL_00432</name>
</gene>
<dbReference type="SMART" id="SM00826">
    <property type="entry name" value="PKS_DH"/>
    <property type="match status" value="1"/>
</dbReference>
<dbReference type="SMART" id="SM00825">
    <property type="entry name" value="PKS_KS"/>
    <property type="match status" value="1"/>
</dbReference>
<dbReference type="SUPFAM" id="SSF52151">
    <property type="entry name" value="FabD/lysophospholipase-like"/>
    <property type="match status" value="1"/>
</dbReference>
<dbReference type="Pfam" id="PF08659">
    <property type="entry name" value="KR"/>
    <property type="match status" value="1"/>
</dbReference>
<dbReference type="OrthoDB" id="329835at2759"/>
<dbReference type="InterPro" id="IPR020841">
    <property type="entry name" value="PKS_Beta-ketoAc_synthase_dom"/>
</dbReference>
<dbReference type="InterPro" id="IPR013968">
    <property type="entry name" value="PKS_KR"/>
</dbReference>
<feature type="active site" description="Proton acceptor; for dehydratase activity" evidence="5">
    <location>
        <position position="977"/>
    </location>
</feature>
<dbReference type="InterPro" id="IPR020807">
    <property type="entry name" value="PKS_DH"/>
</dbReference>
<dbReference type="Gene3D" id="3.40.50.720">
    <property type="entry name" value="NAD(P)-binding Rossmann-like Domain"/>
    <property type="match status" value="2"/>
</dbReference>
<dbReference type="Pfam" id="PF16197">
    <property type="entry name" value="KAsynt_C_assoc"/>
    <property type="match status" value="1"/>
</dbReference>
<dbReference type="GO" id="GO:0044550">
    <property type="term" value="P:secondary metabolite biosynthetic process"/>
    <property type="evidence" value="ECO:0007669"/>
    <property type="project" value="UniProtKB-ARBA"/>
</dbReference>
<feature type="region of interest" description="C-terminal hotdog fold" evidence="5">
    <location>
        <begin position="1091"/>
        <end position="1241"/>
    </location>
</feature>
<dbReference type="OMA" id="MWLDPQQ"/>
<dbReference type="VEuPathDB" id="FungiDB:ATCC64974_17790"/>
<dbReference type="GO" id="GO:0004315">
    <property type="term" value="F:3-oxoacyl-[acyl-carrier-protein] synthase activity"/>
    <property type="evidence" value="ECO:0007669"/>
    <property type="project" value="InterPro"/>
</dbReference>
<dbReference type="InterPro" id="IPR014031">
    <property type="entry name" value="Ketoacyl_synth_C"/>
</dbReference>
<dbReference type="InterPro" id="IPR049551">
    <property type="entry name" value="PKS_DH_C"/>
</dbReference>
<dbReference type="Proteomes" id="UP000068243">
    <property type="component" value="Unassembled WGS sequence"/>
</dbReference>
<dbReference type="VEuPathDB" id="FungiDB:ASPNIDRAFT2_1083446"/>
<dbReference type="GO" id="GO:0006633">
    <property type="term" value="P:fatty acid biosynthetic process"/>
    <property type="evidence" value="ECO:0007669"/>
    <property type="project" value="InterPro"/>
</dbReference>
<dbReference type="PROSITE" id="PS00606">
    <property type="entry name" value="KS3_1"/>
    <property type="match status" value="1"/>
</dbReference>
<dbReference type="InterPro" id="IPR049900">
    <property type="entry name" value="PKS_mFAS_DH"/>
</dbReference>
<dbReference type="InterPro" id="IPR016036">
    <property type="entry name" value="Malonyl_transacylase_ACP-bd"/>
</dbReference>
<feature type="active site" description="Proton donor; for dehydratase activity" evidence="5">
    <location>
        <position position="1156"/>
    </location>
</feature>
<evidence type="ECO:0000256" key="3">
    <source>
        <dbReference type="ARBA" id="ARBA00022679"/>
    </source>
</evidence>
<dbReference type="PANTHER" id="PTHR43775:SF37">
    <property type="entry name" value="SI:DKEY-61P9.11"/>
    <property type="match status" value="1"/>
</dbReference>
<dbReference type="PROSITE" id="PS00098">
    <property type="entry name" value="THIOLASE_1"/>
    <property type="match status" value="1"/>
</dbReference>
<dbReference type="InterPro" id="IPR049552">
    <property type="entry name" value="PKS_DH_N"/>
</dbReference>
<evidence type="ECO:0000256" key="4">
    <source>
        <dbReference type="ARBA" id="ARBA00023268"/>
    </source>
</evidence>
<name>A0A100I4V2_ASPNG</name>
<dbReference type="VEuPathDB" id="FungiDB:An01g06950"/>
<dbReference type="SMART" id="SM00822">
    <property type="entry name" value="PKS_KR"/>
    <property type="match status" value="1"/>
</dbReference>
<dbReference type="Pfam" id="PF14765">
    <property type="entry name" value="PS-DH"/>
    <property type="match status" value="1"/>
</dbReference>
<dbReference type="CDD" id="cd00833">
    <property type="entry name" value="PKS"/>
    <property type="match status" value="1"/>
</dbReference>
<dbReference type="SUPFAM" id="SSF55048">
    <property type="entry name" value="Probable ACP-binding domain of malonyl-CoA ACP transacylase"/>
    <property type="match status" value="1"/>
</dbReference>
<reference evidence="9" key="1">
    <citation type="journal article" date="2016" name="Genome Announc.">
        <title>Draft genome sequence of Aspergillus niger strain An76.</title>
        <authorList>
            <person name="Gong W."/>
            <person name="Cheng Z."/>
            <person name="Zhang H."/>
            <person name="Liu L."/>
            <person name="Gao P."/>
            <person name="Wang L."/>
        </authorList>
    </citation>
    <scope>NUCLEOTIDE SEQUENCE [LARGE SCALE GENOMIC DNA]</scope>
    <source>
        <strain evidence="9">An76</strain>
    </source>
</reference>
<accession>A0A100I4V2</accession>
<keyword evidence="4" id="KW-0511">Multifunctional enzyme</keyword>
<dbReference type="InterPro" id="IPR014030">
    <property type="entry name" value="Ketoacyl_synth_N"/>
</dbReference>
<dbReference type="Gene3D" id="3.90.180.10">
    <property type="entry name" value="Medium-chain alcohol dehydrogenases, catalytic domain"/>
    <property type="match status" value="1"/>
</dbReference>
<dbReference type="Gene3D" id="3.30.70.3290">
    <property type="match status" value="1"/>
</dbReference>
<feature type="domain" description="PKS/mFAS DH" evidence="7">
    <location>
        <begin position="945"/>
        <end position="1241"/>
    </location>
</feature>
<dbReference type="Pfam" id="PF02801">
    <property type="entry name" value="Ketoacyl-synt_C"/>
    <property type="match status" value="1"/>
</dbReference>
<dbReference type="GO" id="GO:0004312">
    <property type="term" value="F:fatty acid synthase activity"/>
    <property type="evidence" value="ECO:0007669"/>
    <property type="project" value="TreeGrafter"/>
</dbReference>
<dbReference type="PROSITE" id="PS52004">
    <property type="entry name" value="KS3_2"/>
    <property type="match status" value="1"/>
</dbReference>
<evidence type="ECO:0000313" key="9">
    <source>
        <dbReference type="Proteomes" id="UP000068243"/>
    </source>
</evidence>
<dbReference type="Pfam" id="PF21089">
    <property type="entry name" value="PKS_DH_N"/>
    <property type="match status" value="1"/>
</dbReference>
<dbReference type="Pfam" id="PF00698">
    <property type="entry name" value="Acyl_transf_1"/>
    <property type="match status" value="1"/>
</dbReference>
<dbReference type="Gene3D" id="3.10.129.110">
    <property type="entry name" value="Polyketide synthase dehydratase"/>
    <property type="match status" value="1"/>
</dbReference>
<keyword evidence="3" id="KW-0808">Transferase</keyword>
<dbReference type="Gene3D" id="3.40.366.10">
    <property type="entry name" value="Malonyl-Coenzyme A Acyl Carrier Protein, domain 2"/>
    <property type="match status" value="1"/>
</dbReference>
<dbReference type="PROSITE" id="PS52019">
    <property type="entry name" value="PKS_MFAS_DH"/>
    <property type="match status" value="1"/>
</dbReference>
<dbReference type="InterPro" id="IPR020615">
    <property type="entry name" value="Thiolase_acyl_enz_int_AS"/>
</dbReference>
<evidence type="ECO:0000256" key="2">
    <source>
        <dbReference type="ARBA" id="ARBA00022553"/>
    </source>
</evidence>
<dbReference type="Gene3D" id="3.40.47.10">
    <property type="match status" value="1"/>
</dbReference>
<sequence length="2319" mass="254875">MTRHPTSKGSPVDHVPFEPIAIVGMGGYRYALISSLYSNQHIACRLPGSITTPCDLWDVLVNRKSVQTPTVPESRFKIDAFYHENLNRPGSFNVRGGYFLDGSPQDFDPNFFGITPIEAMWLDPQQRRILEVTYECLENAGKRLEDVAGESIGAFVGCFTSDYQQMLHREPDFRHEYAATGTDPGLLSARICNVFDLRGPSAVINSACSSSMTAIHQACQALQTGECDGAIAGGVNLIVSVDQHMNTAKLGILSPTSTCHTFDAAADGYGRAEGAGAIYLRRLSDALHSGEPIRAVIRGSALNTNGKVKDQGITHPSVQGQERVLRAAYKRAGLDPTDTLYVECHGTGTPVGDPIEVKAISNGMNERRSRQQPLLLGAIKANIGHSEAASGIFAVIKAALMVETGIIPGVAGFKTLNPAIKEDEWNVKINVDTRPWPESPLTRRVGVSSFGYGGTNGHLIVEAVHSDHGRLMFKPEYKNSNPGKALVCFTAHDRATLEKNIEAHACIVENHRLQDLAYTLNCHRTHFSHRAFTIALEGHEVENFSKPNLEFDVAEGPGPIAFVFTGQGAQWVGMGKDAMRNLPVFSTTIKYLDQYMRTLQPPVGWTIEEALLGNIDSDHIAEPDVAQPLCTAIQIAIVDQLRTWGITPSAVVGHSSGEIAAAYAAGLLSAREAFATSFYRGEAVAQKSPAGSMLAVGLGVDKIEPYIRGTDFVVSCENSPDSVTLSGSTSTKEKLKTQIHASGVFMRELITGRPYHSPAMEPVAEFYEQLLLDASRRTDSSTASERLARVPMISSLTGSQVYESDINPKYWAENLSNRVRFHAAIVALNSLEELELNHFVEIGPHSVLGGPLKQIMSADGISKEFKYIPSLIRGSDSCNDLLRVAGRLFLAGYAVRLHNVTNDLAREPGPQLLVDLPAYQWNYTKDYWRETRLSQEQRQQSEPRHDLLGRRVAGLSDTNHVWKNVLRLRDAPWLRDHRVGSELLLPGAAYIALAIEALWQISDTSFSPCDGVCLKDFNFQQGLVIPDNDHGIEVVTRLTRKSDKGSDWYTFTVESLLDNHWTIHCGGHITARKTKLNVSSQCHQHVIKKLHQRTNPDRWYRTFDRVGVFYGNTFQRLGQVESNGRDYAAASTIGLNQKSGTIAGESRYVMHPGTIDACFQLAIISFEQGRYNAMPYSTIPMRVEEMTIAYPEETEGNAFAWTDECQRPFFRSHIQLVNSNGHPMLECKGIWFKEHEMSWSARSTAVVPDQKYMQYRWQPDIDYAAKYQGQSSYKSLEEAAHELVGLINHKRPMQRAFVAVGDDYSLLEAVTRQFPVTGKLTIAEMFDGDVKKKLKFSLPEDTSIIQFSPEIPQLSSSLQGAHDLVIFKGQLNTAIIQELQSILAPTGRMLIMQDGNTSVTSSCLDCPSIISRPALELCVSQTSLLLSQELEYEGDRQPEPTAVTLVVKESSDQRLVRECVEELQVLEVAVDVVNLHRTNHAFHQHTVILDIDGTILSNPCQTQFDMLKKLVLSEESVLLWLTLGVNQGRTAEGGLSLGFLRVVRSENPGAKILSLDVDWEESPQSIAQAMLAVLGSAAPQSSGQEMEFWLHEGILHTNRLVPWTCPSTSPKDSQAVKLSLDMPLQSEFVKSEFIFRANEEFSMDSKVDELCLQVKMTEYQGWAPDHRTKQPVIVVGHTISNDRESTLRQVVTLSAQSGYQTIVKAQKGACFEFEGLDPALLCAALPTVCKVLLCMSWLGRAQKDDHILILHMPLLFAKVAISLSKELNARITVVVATQEESEELYEASASGIPIVVVEDMHASHMSPVLEATSGKFSLVICEKFSTAGQEAWRHISAAGRFVLCNEGMAGKLDTGPFTKGASFLPMGYENLGTRQGMAAEILQDGLEFLKKNKDIWTSHVPVYSIDQMPTQSNGNQFNAYPGSTGEVHAAVQFKYGESTILPQIRRVKFFPDAAYLLIGGLGGLGSSLVRWMAERGCRHFIFVSRSGATQPKAAQTVELAEKAGASVQVFQADAGNESDMRAIVARAMKERPIRGVVHAAMVLQDGLLQGMTAAQYQAAVTPKLRIAHVLHSVLINAPLDFFVMTSSISGTIGTPGQTNYSAGNSFLDAFAVYRQSLGLPACSIALPMLLDVGVVAENQTVEDSLQRLGFYGIDEIEMLEGLEVAMSPRSPSHLVLGLDPSLLHLSAGTNRLFWHGDARLRDVQRDLDLLQASLRASKPDGEVIGDGEELDYETLMAHVGDRIVQKCASMLGREIDEINFSKGTVASYGLNSMIGSELQQWLFGEFALALSFHAFTAPELTFEGLTRQAVEALGAGGAK</sequence>
<organism evidence="8 9">
    <name type="scientific">Aspergillus niger</name>
    <dbReference type="NCBI Taxonomy" id="5061"/>
    <lineage>
        <taxon>Eukaryota</taxon>
        <taxon>Fungi</taxon>
        <taxon>Dikarya</taxon>
        <taxon>Ascomycota</taxon>
        <taxon>Pezizomycotina</taxon>
        <taxon>Eurotiomycetes</taxon>
        <taxon>Eurotiomycetidae</taxon>
        <taxon>Eurotiales</taxon>
        <taxon>Aspergillaceae</taxon>
        <taxon>Aspergillus</taxon>
        <taxon>Aspergillus subgen. Circumdati</taxon>
    </lineage>
</organism>